<feature type="transmembrane region" description="Helical" evidence="10">
    <location>
        <begin position="1421"/>
        <end position="1439"/>
    </location>
</feature>
<evidence type="ECO:0000256" key="2">
    <source>
        <dbReference type="ARBA" id="ARBA00006012"/>
    </source>
</evidence>
<dbReference type="InterPro" id="IPR003593">
    <property type="entry name" value="AAA+_ATPase"/>
</dbReference>
<evidence type="ECO:0000256" key="6">
    <source>
        <dbReference type="ARBA" id="ARBA00022840"/>
    </source>
</evidence>
<feature type="transmembrane region" description="Helical" evidence="10">
    <location>
        <begin position="1186"/>
        <end position="1206"/>
    </location>
</feature>
<name>A0A0D2BDV3_9EURO</name>
<dbReference type="STRING" id="91928.A0A0D2BDV3"/>
<evidence type="ECO:0000259" key="11">
    <source>
        <dbReference type="PROSITE" id="PS50893"/>
    </source>
</evidence>
<feature type="domain" description="ABC transporter" evidence="11">
    <location>
        <begin position="821"/>
        <end position="1065"/>
    </location>
</feature>
<evidence type="ECO:0000256" key="4">
    <source>
        <dbReference type="ARBA" id="ARBA00022692"/>
    </source>
</evidence>
<gene>
    <name evidence="12" type="ORF">PV08_04324</name>
</gene>
<feature type="compositionally biased region" description="Polar residues" evidence="9">
    <location>
        <begin position="792"/>
        <end position="802"/>
    </location>
</feature>
<dbReference type="InterPro" id="IPR034001">
    <property type="entry name" value="ABCG_PDR_1"/>
</dbReference>
<dbReference type="GO" id="GO:0016887">
    <property type="term" value="F:ATP hydrolysis activity"/>
    <property type="evidence" value="ECO:0007669"/>
    <property type="project" value="InterPro"/>
</dbReference>
<keyword evidence="13" id="KW-1185">Reference proteome</keyword>
<reference evidence="12 13" key="1">
    <citation type="submission" date="2015-01" db="EMBL/GenBank/DDBJ databases">
        <title>The Genome Sequence of Exophiala spinifera CBS89968.</title>
        <authorList>
            <consortium name="The Broad Institute Genomics Platform"/>
            <person name="Cuomo C."/>
            <person name="de Hoog S."/>
            <person name="Gorbushina A."/>
            <person name="Stielow B."/>
            <person name="Teixiera M."/>
            <person name="Abouelleil A."/>
            <person name="Chapman S.B."/>
            <person name="Priest M."/>
            <person name="Young S.K."/>
            <person name="Wortman J."/>
            <person name="Nusbaum C."/>
            <person name="Birren B."/>
        </authorList>
    </citation>
    <scope>NUCLEOTIDE SEQUENCE [LARGE SCALE GENOMIC DNA]</scope>
    <source>
        <strain evidence="12 13">CBS 89968</strain>
    </source>
</reference>
<proteinExistence type="inferred from homology"/>
<feature type="transmembrane region" description="Helical" evidence="10">
    <location>
        <begin position="1156"/>
        <end position="1174"/>
    </location>
</feature>
<keyword evidence="6" id="KW-0067">ATP-binding</keyword>
<dbReference type="InterPro" id="IPR017871">
    <property type="entry name" value="ABC_transporter-like_CS"/>
</dbReference>
<dbReference type="PANTHER" id="PTHR19241">
    <property type="entry name" value="ATP-BINDING CASSETTE TRANSPORTER"/>
    <property type="match status" value="1"/>
</dbReference>
<evidence type="ECO:0000256" key="7">
    <source>
        <dbReference type="ARBA" id="ARBA00022989"/>
    </source>
</evidence>
<evidence type="ECO:0000313" key="12">
    <source>
        <dbReference type="EMBL" id="KIW17133.1"/>
    </source>
</evidence>
<dbReference type="InterPro" id="IPR003439">
    <property type="entry name" value="ABC_transporter-like_ATP-bd"/>
</dbReference>
<dbReference type="GO" id="GO:0016020">
    <property type="term" value="C:membrane"/>
    <property type="evidence" value="ECO:0007669"/>
    <property type="project" value="UniProtKB-SubCell"/>
</dbReference>
<dbReference type="InterPro" id="IPR010929">
    <property type="entry name" value="PDR_CDR_ABC"/>
</dbReference>
<comment type="subcellular location">
    <subcellularLocation>
        <location evidence="1">Membrane</location>
        <topology evidence="1">Multi-pass membrane protein</topology>
    </subcellularLocation>
</comment>
<dbReference type="CDD" id="cd03233">
    <property type="entry name" value="ABCG_PDR_domain1"/>
    <property type="match status" value="1"/>
</dbReference>
<dbReference type="InterPro" id="IPR034003">
    <property type="entry name" value="ABCG_PDR_2"/>
</dbReference>
<dbReference type="PROSITE" id="PS00211">
    <property type="entry name" value="ABC_TRANSPORTER_1"/>
    <property type="match status" value="1"/>
</dbReference>
<dbReference type="VEuPathDB" id="FungiDB:PV08_04324"/>
<accession>A0A0D2BDV3</accession>
<dbReference type="Pfam" id="PF19055">
    <property type="entry name" value="ABC2_membrane_7"/>
    <property type="match status" value="1"/>
</dbReference>
<comment type="similarity">
    <text evidence="2">Belongs to the ABC transporter superfamily. ABCG family. PDR (TC 3.A.1.205) subfamily.</text>
</comment>
<dbReference type="InterPro" id="IPR013525">
    <property type="entry name" value="ABC2_TM"/>
</dbReference>
<feature type="domain" description="ABC transporter" evidence="11">
    <location>
        <begin position="127"/>
        <end position="375"/>
    </location>
</feature>
<evidence type="ECO:0000256" key="3">
    <source>
        <dbReference type="ARBA" id="ARBA00022448"/>
    </source>
</evidence>
<dbReference type="Gene3D" id="3.40.50.300">
    <property type="entry name" value="P-loop containing nucleotide triphosphate hydrolases"/>
    <property type="match status" value="2"/>
</dbReference>
<dbReference type="Pfam" id="PF00005">
    <property type="entry name" value="ABC_tran"/>
    <property type="match status" value="2"/>
</dbReference>
<keyword evidence="4 10" id="KW-0812">Transmembrane</keyword>
<feature type="transmembrane region" description="Helical" evidence="10">
    <location>
        <begin position="1226"/>
        <end position="1247"/>
    </location>
</feature>
<dbReference type="EMBL" id="KN847494">
    <property type="protein sequence ID" value="KIW17133.1"/>
    <property type="molecule type" value="Genomic_DNA"/>
</dbReference>
<keyword evidence="7 10" id="KW-1133">Transmembrane helix</keyword>
<dbReference type="RefSeq" id="XP_016237349.1">
    <property type="nucleotide sequence ID" value="XM_016378672.1"/>
</dbReference>
<dbReference type="OrthoDB" id="245989at2759"/>
<dbReference type="InterPro" id="IPR027417">
    <property type="entry name" value="P-loop_NTPase"/>
</dbReference>
<evidence type="ECO:0000256" key="8">
    <source>
        <dbReference type="ARBA" id="ARBA00023136"/>
    </source>
</evidence>
<organism evidence="12 13">
    <name type="scientific">Exophiala spinifera</name>
    <dbReference type="NCBI Taxonomy" id="91928"/>
    <lineage>
        <taxon>Eukaryota</taxon>
        <taxon>Fungi</taxon>
        <taxon>Dikarya</taxon>
        <taxon>Ascomycota</taxon>
        <taxon>Pezizomycotina</taxon>
        <taxon>Eurotiomycetes</taxon>
        <taxon>Chaetothyriomycetidae</taxon>
        <taxon>Chaetothyriales</taxon>
        <taxon>Herpotrichiellaceae</taxon>
        <taxon>Exophiala</taxon>
    </lineage>
</organism>
<evidence type="ECO:0000256" key="5">
    <source>
        <dbReference type="ARBA" id="ARBA00022741"/>
    </source>
</evidence>
<feature type="transmembrane region" description="Helical" evidence="10">
    <location>
        <begin position="1295"/>
        <end position="1315"/>
    </location>
</feature>
<evidence type="ECO:0000313" key="13">
    <source>
        <dbReference type="Proteomes" id="UP000053328"/>
    </source>
</evidence>
<dbReference type="InterPro" id="IPR043926">
    <property type="entry name" value="ABCG_dom"/>
</dbReference>
<dbReference type="CDD" id="cd03232">
    <property type="entry name" value="ABCG_PDR_domain2"/>
    <property type="match status" value="1"/>
</dbReference>
<evidence type="ECO:0000256" key="1">
    <source>
        <dbReference type="ARBA" id="ARBA00004141"/>
    </source>
</evidence>
<feature type="region of interest" description="Disordered" evidence="9">
    <location>
        <begin position="778"/>
        <end position="807"/>
    </location>
</feature>
<keyword evidence="3" id="KW-0813">Transport</keyword>
<dbReference type="GeneID" id="27331407"/>
<keyword evidence="5" id="KW-0547">Nucleotide-binding</keyword>
<feature type="transmembrane region" description="Helical" evidence="10">
    <location>
        <begin position="595"/>
        <end position="619"/>
    </location>
</feature>
<dbReference type="FunFam" id="3.40.50.300:FF:000054">
    <property type="entry name" value="ABC multidrug transporter atrF"/>
    <property type="match status" value="1"/>
</dbReference>
<keyword evidence="8 10" id="KW-0472">Membrane</keyword>
<dbReference type="Pfam" id="PF01061">
    <property type="entry name" value="ABC2_membrane"/>
    <property type="match status" value="2"/>
</dbReference>
<evidence type="ECO:0000256" key="10">
    <source>
        <dbReference type="SAM" id="Phobius"/>
    </source>
</evidence>
<sequence length="1450" mass="160784">MVSSSLTDQDDSDDCQITVAPKQSSLSEVHTRLSKTYSRGIEADRRSSAFNGSTLSKIRSHLSRTHSQATELEETEDEVDWRTLPGLTTASPVDRSLGLTWKNLTIKGAATGGTINENVSSQFVPPFLRKDRFTTTSVKTIINNSSGCVKPGEMLLVLGRPGAGCTSLLKVLGNRRKGFKEIEGQVMYGSFSHEQAEQYRGQIVMDEDENTFFPTLTAGETIDFATRLNVSHDGPTGSGSPEEARRATVDFLFRMLKISHTKDTRVGNEYIRGVSGGERKRVGILEVIAAQGSICLWDNSTRGLDASTALLYVQSVRKLTDLFGLSSIVTLYQAGNGIYNLFDKILVLEDGEQIYYGPKDSARSFFEDLGFVCADGANIADFLTAGVTVPTERRIRKGYEPRFPKTGAEIRARFESSAINRNMKAELDYPDAASTKELTANFADMVKREKHPGLLAKRSPYTVSFWSQLKASVRRQVQILRGDKTVLFVKQGSNIIQALTVGALFYNAPDTSTGTFLRNGTLFTAIVFNVFLAQSEVTDSFVGRSVLTKHRSLAFHHPAAWCLAQIITDIPIVLFQITAFSLPVYFMVGLTQSAGVFFTFWFILISVTFCLTAFFRAVGAGSKTFNDASKLSGVAVLSLLLYSGYMIAKGAMKPWFVWLYWIDPIAYTLNALLSNELHGKIISCAGPNLVPTGPGYNSPENQACTGVRGATPGQIAVSGEQYLDSLSYSHSHLWRNVGIVWVWWAFFVFLTILGTSTWQSISSQNGVLAIPRELAEKARLPTEDEESRGRTGATTPASSSSLGPIDEKRANERLNQNKSIFTWKNLNYTVSTAHGPRQLLDNVHGWVKPGQLGALMGSSGAGKTTLMDVLAQRKTDGTITGSVLVDGEPLPLNFQRSAGYCEQLDVHEPLATVREALEFSALLRQPGSTPREEKLAYVDVIIDLLEMHDIENCLVGHAGGEGLSVEQRKRLTIGVELVAKPSILTFLDEPTSGLDGQAAYNIIRFLKKLAAAGQAILVTIHQPSAQLFYEFDTLLLLTRGGKTAYFGEIGDHAATLKEYFGRHDAACPPDKNPAEHMIDVVSTRKKDWHRIWLESPEHDAMLSELNGTVEKVRGHHTHVADEDEEFATGLWSQIKLVTLRMTRSMYRNPEYVNNKFSLHIITGLLSGFSFWQIGDSVSDLNLRMFSTFQFIFVAPGVINQLQPLFIEKRDIYDAREKKSRMYSWKAFVTGLILSEMPYLVVCAALYFFTFYYTVGFSGESSKAGPSFFMMLLYEFLYTGIGQFIAAYAPNATAAALANPVVLFTMVGYCGVLVPYDQLVDGLRYWLAWLNPFTYLMSGLLLFPNWDVVIKCSENELAVFDPPANQTCAQYLEDYIASPYGMSSNLLNPDAQAGCQVCQYRYGSDWLRSLNIKERYYGWRDIGIVAIFVCSSYALVFLLMRLRTKKSKKAE</sequence>
<dbReference type="GO" id="GO:0005524">
    <property type="term" value="F:ATP binding"/>
    <property type="evidence" value="ECO:0007669"/>
    <property type="project" value="UniProtKB-KW"/>
</dbReference>
<dbReference type="GO" id="GO:0140359">
    <property type="term" value="F:ABC-type transporter activity"/>
    <property type="evidence" value="ECO:0007669"/>
    <property type="project" value="InterPro"/>
</dbReference>
<feature type="transmembrane region" description="Helical" evidence="10">
    <location>
        <begin position="1267"/>
        <end position="1288"/>
    </location>
</feature>
<dbReference type="HOGENOM" id="CLU_000604_35_0_1"/>
<evidence type="ECO:0000256" key="9">
    <source>
        <dbReference type="SAM" id="MobiDB-lite"/>
    </source>
</evidence>
<feature type="transmembrane region" description="Helical" evidence="10">
    <location>
        <begin position="733"/>
        <end position="753"/>
    </location>
</feature>
<dbReference type="Pfam" id="PF06422">
    <property type="entry name" value="PDR_CDR"/>
    <property type="match status" value="1"/>
</dbReference>
<dbReference type="SUPFAM" id="SSF52540">
    <property type="entry name" value="P-loop containing nucleoside triphosphate hydrolases"/>
    <property type="match status" value="2"/>
</dbReference>
<protein>
    <recommendedName>
        <fullName evidence="11">ABC transporter domain-containing protein</fullName>
    </recommendedName>
</protein>
<dbReference type="PROSITE" id="PS50893">
    <property type="entry name" value="ABC_TRANSPORTER_2"/>
    <property type="match status" value="2"/>
</dbReference>
<dbReference type="Proteomes" id="UP000053328">
    <property type="component" value="Unassembled WGS sequence"/>
</dbReference>
<dbReference type="SMART" id="SM00382">
    <property type="entry name" value="AAA"/>
    <property type="match status" value="2"/>
</dbReference>
<feature type="transmembrane region" description="Helical" evidence="10">
    <location>
        <begin position="631"/>
        <end position="648"/>
    </location>
</feature>